<evidence type="ECO:0000313" key="3">
    <source>
        <dbReference type="Proteomes" id="UP000700334"/>
    </source>
</evidence>
<dbReference type="GO" id="GO:0010506">
    <property type="term" value="P:regulation of autophagy"/>
    <property type="evidence" value="ECO:0007669"/>
    <property type="project" value="TreeGrafter"/>
</dbReference>
<evidence type="ECO:0000256" key="1">
    <source>
        <dbReference type="SAM" id="MobiDB-lite"/>
    </source>
</evidence>
<name>A0A8J6AML1_GALPY</name>
<dbReference type="OrthoDB" id="8916819at2759"/>
<dbReference type="PANTHER" id="PTHR15426:SF6">
    <property type="entry name" value="PROTEIN DEPP1"/>
    <property type="match status" value="1"/>
</dbReference>
<sequence>MRSRLLLSVAPLPTIRETSEEMLPGAPGRDPPASPSLDDYVRSICQLAQPASVLEEAAASARPHRPHRPARAYRKNSLTESLQDITARLTLPGAGTADPLDWLFGGSQDKPPSKKALSRRTGPSAEPRGSCRQMDSSEAQGAPRGSLCEARVPGHSLRRRLAQCLARQWTPARDAPDWQGEGTVRAAAWGTCVSLQRPGLGAGSVLGREVSRSSYLVPELSHPCITHRPHIPPSGSRCQCCALAQSNAAPAAEGFQESALGVRSAPPFALPWPIAPPVCLSSPTPGSPLASDWPMAPPRPARPAAGVGKVGLLEVLKVAGKIGA</sequence>
<feature type="region of interest" description="Disordered" evidence="1">
    <location>
        <begin position="17"/>
        <end position="38"/>
    </location>
</feature>
<feature type="region of interest" description="Disordered" evidence="1">
    <location>
        <begin position="100"/>
        <end position="149"/>
    </location>
</feature>
<dbReference type="EMBL" id="JAGFMF010011406">
    <property type="protein sequence ID" value="KAG8523618.1"/>
    <property type="molecule type" value="Genomic_DNA"/>
</dbReference>
<accession>A0A8J6AML1</accession>
<evidence type="ECO:0000313" key="2">
    <source>
        <dbReference type="EMBL" id="KAG8523618.1"/>
    </source>
</evidence>
<gene>
    <name evidence="2" type="ORF">J0S82_012230</name>
</gene>
<dbReference type="PANTHER" id="PTHR15426">
    <property type="entry name" value="PROTEIN DEPP1"/>
    <property type="match status" value="1"/>
</dbReference>
<comment type="caution">
    <text evidence="2">The sequence shown here is derived from an EMBL/GenBank/DDBJ whole genome shotgun (WGS) entry which is preliminary data.</text>
</comment>
<organism evidence="2 3">
    <name type="scientific">Galemys pyrenaicus</name>
    <name type="common">Iberian desman</name>
    <name type="synonym">Pyrenean desman</name>
    <dbReference type="NCBI Taxonomy" id="202257"/>
    <lineage>
        <taxon>Eukaryota</taxon>
        <taxon>Metazoa</taxon>
        <taxon>Chordata</taxon>
        <taxon>Craniata</taxon>
        <taxon>Vertebrata</taxon>
        <taxon>Euteleostomi</taxon>
        <taxon>Mammalia</taxon>
        <taxon>Eutheria</taxon>
        <taxon>Laurasiatheria</taxon>
        <taxon>Eulipotyphla</taxon>
        <taxon>Talpidae</taxon>
        <taxon>Galemys</taxon>
    </lineage>
</organism>
<feature type="compositionally biased region" description="Basic residues" evidence="1">
    <location>
        <begin position="62"/>
        <end position="74"/>
    </location>
</feature>
<dbReference type="Proteomes" id="UP000700334">
    <property type="component" value="Unassembled WGS sequence"/>
</dbReference>
<reference evidence="2" key="1">
    <citation type="journal article" date="2021" name="Evol. Appl.">
        <title>The genome of the Pyrenean desman and the effects of bottlenecks and inbreeding on the genomic landscape of an endangered species.</title>
        <authorList>
            <person name="Escoda L."/>
            <person name="Castresana J."/>
        </authorList>
    </citation>
    <scope>NUCLEOTIDE SEQUENCE</scope>
    <source>
        <strain evidence="2">IBE-C5619</strain>
    </source>
</reference>
<dbReference type="AlphaFoldDB" id="A0A8J6AML1"/>
<keyword evidence="3" id="KW-1185">Reference proteome</keyword>
<feature type="region of interest" description="Disordered" evidence="1">
    <location>
        <begin position="58"/>
        <end position="78"/>
    </location>
</feature>
<protein>
    <submittedName>
        <fullName evidence="2">Protein DEPP1</fullName>
    </submittedName>
</protein>
<dbReference type="InterPro" id="IPR020133">
    <property type="entry name" value="DEPP"/>
</dbReference>
<proteinExistence type="predicted"/>
<dbReference type="GO" id="GO:0005739">
    <property type="term" value="C:mitochondrion"/>
    <property type="evidence" value="ECO:0007669"/>
    <property type="project" value="TreeGrafter"/>
</dbReference>
<dbReference type="Pfam" id="PF15343">
    <property type="entry name" value="DEPP"/>
    <property type="match status" value="1"/>
</dbReference>